<keyword evidence="2" id="KW-0812">Transmembrane</keyword>
<proteinExistence type="predicted"/>
<dbReference type="EMBL" id="JAFBDQ010000003">
    <property type="protein sequence ID" value="MBM7556018.1"/>
    <property type="molecule type" value="Genomic_DNA"/>
</dbReference>
<feature type="compositionally biased region" description="Basic and acidic residues" evidence="1">
    <location>
        <begin position="226"/>
        <end position="245"/>
    </location>
</feature>
<evidence type="ECO:0000256" key="1">
    <source>
        <dbReference type="SAM" id="MobiDB-lite"/>
    </source>
</evidence>
<feature type="transmembrane region" description="Helical" evidence="2">
    <location>
        <begin position="113"/>
        <end position="132"/>
    </location>
</feature>
<organism evidence="3 4">
    <name type="scientific">Halanaerobacter jeridensis</name>
    <dbReference type="NCBI Taxonomy" id="706427"/>
    <lineage>
        <taxon>Bacteria</taxon>
        <taxon>Bacillati</taxon>
        <taxon>Bacillota</taxon>
        <taxon>Clostridia</taxon>
        <taxon>Halanaerobiales</taxon>
        <taxon>Halobacteroidaceae</taxon>
        <taxon>Halanaerobacter</taxon>
    </lineage>
</organism>
<keyword evidence="4" id="KW-1185">Reference proteome</keyword>
<feature type="transmembrane region" description="Helical" evidence="2">
    <location>
        <begin position="171"/>
        <end position="195"/>
    </location>
</feature>
<feature type="transmembrane region" description="Helical" evidence="2">
    <location>
        <begin position="139"/>
        <end position="159"/>
    </location>
</feature>
<dbReference type="InterPro" id="IPR011672">
    <property type="entry name" value="DUF1614"/>
</dbReference>
<keyword evidence="2" id="KW-0472">Membrane</keyword>
<feature type="transmembrane region" description="Helical" evidence="2">
    <location>
        <begin position="57"/>
        <end position="76"/>
    </location>
</feature>
<dbReference type="AlphaFoldDB" id="A0A938XNM3"/>
<feature type="transmembrane region" description="Helical" evidence="2">
    <location>
        <begin position="88"/>
        <end position="107"/>
    </location>
</feature>
<feature type="transmembrane region" description="Helical" evidence="2">
    <location>
        <begin position="6"/>
        <end position="24"/>
    </location>
</feature>
<evidence type="ECO:0000256" key="2">
    <source>
        <dbReference type="SAM" id="Phobius"/>
    </source>
</evidence>
<dbReference type="RefSeq" id="WP_204700722.1">
    <property type="nucleotide sequence ID" value="NZ_JAFBDQ010000003.1"/>
</dbReference>
<evidence type="ECO:0000313" key="4">
    <source>
        <dbReference type="Proteomes" id="UP000774000"/>
    </source>
</evidence>
<dbReference type="Pfam" id="PF07758">
    <property type="entry name" value="DUF1614"/>
    <property type="match status" value="1"/>
</dbReference>
<comment type="caution">
    <text evidence="3">The sequence shown here is derived from an EMBL/GenBank/DDBJ whole genome shotgun (WGS) entry which is preliminary data.</text>
</comment>
<sequence length="245" mass="27020">MELGIIILIVLELLIYFGLAERVINKLGLSKNLLLIFFTLMIVGSFIDIPISSTPDISINLGGTIVPVVLAIYILSKADDNIEILRSLIAVIITGGIIYALTQIYQFEEGHTFIDSNYLFPIVAGVTAYLIGHSRRASFIAGTLGFLIYDIIHLIKITLGGVPGQAAIGGAGIFDSIVISGVLAVLLCEVVGEIFERLISDRKQEKQQEFNQQFTRPDVEFGSLTEDEKNNTEDDDNRREEENEE</sequence>
<protein>
    <submittedName>
        <fullName evidence="3">Membrane protein</fullName>
    </submittedName>
</protein>
<accession>A0A938XNM3</accession>
<dbReference type="Proteomes" id="UP000774000">
    <property type="component" value="Unassembled WGS sequence"/>
</dbReference>
<feature type="transmembrane region" description="Helical" evidence="2">
    <location>
        <begin position="33"/>
        <end position="51"/>
    </location>
</feature>
<evidence type="ECO:0000313" key="3">
    <source>
        <dbReference type="EMBL" id="MBM7556018.1"/>
    </source>
</evidence>
<name>A0A938XNM3_9FIRM</name>
<feature type="region of interest" description="Disordered" evidence="1">
    <location>
        <begin position="206"/>
        <end position="245"/>
    </location>
</feature>
<keyword evidence="2" id="KW-1133">Transmembrane helix</keyword>
<reference evidence="3" key="1">
    <citation type="submission" date="2021-01" db="EMBL/GenBank/DDBJ databases">
        <title>Genomic Encyclopedia of Type Strains, Phase IV (KMG-IV): sequencing the most valuable type-strain genomes for metagenomic binning, comparative biology and taxonomic classification.</title>
        <authorList>
            <person name="Goeker M."/>
        </authorList>
    </citation>
    <scope>NUCLEOTIDE SEQUENCE</scope>
    <source>
        <strain evidence="3">DSM 23230</strain>
    </source>
</reference>
<gene>
    <name evidence="3" type="ORF">JOC47_000852</name>
</gene>